<evidence type="ECO:0000256" key="4">
    <source>
        <dbReference type="SAM" id="SignalP"/>
    </source>
</evidence>
<proteinExistence type="predicted"/>
<evidence type="ECO:0000256" key="1">
    <source>
        <dbReference type="PROSITE-ProRule" id="PRU00087"/>
    </source>
</evidence>
<dbReference type="AlphaFoldDB" id="A0A9W7JMD7"/>
<evidence type="ECO:0000313" key="5">
    <source>
        <dbReference type="EMBL" id="GMK60118.1"/>
    </source>
</evidence>
<evidence type="ECO:0000256" key="2">
    <source>
        <dbReference type="SAM" id="MobiDB-lite"/>
    </source>
</evidence>
<dbReference type="PROSITE" id="PS50194">
    <property type="entry name" value="FILAMIN_REPEAT"/>
    <property type="match status" value="1"/>
</dbReference>
<gene>
    <name evidence="5" type="primary">FUS1</name>
    <name evidence="5" type="ORF">PLESTB_000594250</name>
</gene>
<feature type="signal peptide" evidence="4">
    <location>
        <begin position="1"/>
        <end position="20"/>
    </location>
</feature>
<dbReference type="EMBL" id="BRXU01000005">
    <property type="protein sequence ID" value="GMK60118.1"/>
    <property type="molecule type" value="Genomic_DNA"/>
</dbReference>
<comment type="caution">
    <text evidence="5">The sequence shown here is derived from an EMBL/GenBank/DDBJ whole genome shotgun (WGS) entry which is preliminary data.</text>
</comment>
<dbReference type="Gene3D" id="2.60.40.10">
    <property type="entry name" value="Immunoglobulins"/>
    <property type="match status" value="1"/>
</dbReference>
<evidence type="ECO:0000256" key="3">
    <source>
        <dbReference type="SAM" id="Phobius"/>
    </source>
</evidence>
<evidence type="ECO:0000313" key="6">
    <source>
        <dbReference type="Proteomes" id="UP001165080"/>
    </source>
</evidence>
<feature type="transmembrane region" description="Helical" evidence="3">
    <location>
        <begin position="879"/>
        <end position="903"/>
    </location>
</feature>
<name>A0A9W7JMD7_9CHLO</name>
<feature type="compositionally biased region" description="Pro residues" evidence="2">
    <location>
        <begin position="823"/>
        <end position="836"/>
    </location>
</feature>
<dbReference type="InterPro" id="IPR017868">
    <property type="entry name" value="Filamin/ABP280_repeat-like"/>
</dbReference>
<protein>
    <submittedName>
        <fullName evidence="5">Plus gametic plasma membrane protein homolog</fullName>
    </submittedName>
</protein>
<feature type="compositionally biased region" description="Basic and acidic residues" evidence="2">
    <location>
        <begin position="854"/>
        <end position="865"/>
    </location>
</feature>
<accession>A0A9W7JMD7</accession>
<dbReference type="SUPFAM" id="SSF81296">
    <property type="entry name" value="E set domains"/>
    <property type="match status" value="1"/>
</dbReference>
<dbReference type="InterPro" id="IPR013783">
    <property type="entry name" value="Ig-like_fold"/>
</dbReference>
<keyword evidence="3" id="KW-0472">Membrane</keyword>
<feature type="region of interest" description="Disordered" evidence="2">
    <location>
        <begin position="821"/>
        <end position="865"/>
    </location>
</feature>
<dbReference type="InterPro" id="IPR014756">
    <property type="entry name" value="Ig_E-set"/>
</dbReference>
<feature type="chain" id="PRO_5040828267" evidence="4">
    <location>
        <begin position="21"/>
        <end position="907"/>
    </location>
</feature>
<feature type="repeat" description="Filamin" evidence="1">
    <location>
        <begin position="127"/>
        <end position="149"/>
    </location>
</feature>
<keyword evidence="6" id="KW-1185">Reference proteome</keyword>
<organism evidence="5 6">
    <name type="scientific">Pleodorina starrii</name>
    <dbReference type="NCBI Taxonomy" id="330485"/>
    <lineage>
        <taxon>Eukaryota</taxon>
        <taxon>Viridiplantae</taxon>
        <taxon>Chlorophyta</taxon>
        <taxon>core chlorophytes</taxon>
        <taxon>Chlorophyceae</taxon>
        <taxon>CS clade</taxon>
        <taxon>Chlamydomonadales</taxon>
        <taxon>Volvocaceae</taxon>
        <taxon>Pleodorina</taxon>
    </lineage>
</organism>
<reference evidence="5 6" key="1">
    <citation type="journal article" date="2023" name="Commun. Biol.">
        <title>Reorganization of the ancestral sex-determining regions during the evolution of trioecy in Pleodorina starrii.</title>
        <authorList>
            <person name="Takahashi K."/>
            <person name="Suzuki S."/>
            <person name="Kawai-Toyooka H."/>
            <person name="Yamamoto K."/>
            <person name="Hamaji T."/>
            <person name="Ootsuki R."/>
            <person name="Yamaguchi H."/>
            <person name="Kawachi M."/>
            <person name="Higashiyama T."/>
            <person name="Nozaki H."/>
        </authorList>
    </citation>
    <scope>NUCLEOTIDE SEQUENCE [LARGE SCALE GENOMIC DNA]</scope>
    <source>
        <strain evidence="5 6">NIES-4479</strain>
    </source>
</reference>
<dbReference type="Proteomes" id="UP001165080">
    <property type="component" value="Unassembled WGS sequence"/>
</dbReference>
<keyword evidence="4" id="KW-0732">Signal</keyword>
<sequence>MSLLGVMVAIAVMPFVTVIAQNCAKFGLTSNATIRPLSSAVAGRPFTFEVKFVHPEMQQSCIYEPLLAVQCVNEANASFCQAEPSIRPIGDGIYLVTIVPTNLGASHQPWPPQLTPAQMLDSTFFLGSTSIHVKYDGRHVNGSPFPIQVRPGNFCPACSVINMLDQTSGTAGAEFRVARFYQITDNFTNWIRRLDIIKRLRAQTSSPVVTIELSWFANWWIDISVNSTRAGMYTFHLFYAKPDGSEELIPVHTAAGMDYVGSFEILPGPLSVQDFVVHDLPAEVVAGTTVTITLQAFDRFGNPTQLIEPIKNLPHLQQGYNMPTIQVVVQSPNQTVLPHPTEGLANVKSGLVTWNVPCYLAGSYQVLILFHASTSVVLFNRSFDVYPAEPSPRNTMLIAPTYAEAGMVNVAISLVDEWNNTPLSPLNTLLRVMAFHSNTSNTAISMSGPAQSDDTRLLVFNATFSLAGEYKVMSYLNNIFLKEATLFILPQKQPSLIRSGVIGYGAGAPWAVGSMTHPTRLTAGRTYTFWVRLQDRYGNYMDLTYINLHDMVSVLVDGPDNIVMSEGMRYFPMGMVEYTYSAKHTGYYKLSILVAGEVLHQGLLEVLPSALQPSATMTSVSSFIKAGSSIQVNVTFYDAHDNEIPVTGRLSVLLKSYDGKGKLAKDIQLIEDSHTSLAVALSSSGLYAGRCYLNNTFLGEQVFFSEVLPSSPTRVTFTPQDIASIHVISVDMTLWDMFGNAMDSPSVMSNLTLVVRPPEASWEANISFRSSKYQLTVWSGFMPNRSLSIAHHGSDIGIYQWSMHQTSPGNETKEVIHSEELLPPQPSQPPPPPRPPQPDKTEIGANNVDEAQSEETKNEDNNYITENEHKVSRRILKRVTIVCSATLLGSSIICFMTALLFLWMARL</sequence>
<keyword evidence="3" id="KW-0812">Transmembrane</keyword>
<keyword evidence="3" id="KW-1133">Transmembrane helix</keyword>